<dbReference type="PANTHER" id="PTHR46609">
    <property type="entry name" value="EXONUCLEASE, PHAGE-TYPE/RECB, C-TERMINAL DOMAIN-CONTAINING PROTEIN"/>
    <property type="match status" value="1"/>
</dbReference>
<dbReference type="InterPro" id="IPR011604">
    <property type="entry name" value="PDDEXK-like_dom_sf"/>
</dbReference>
<feature type="domain" description="YqaJ viral recombinase" evidence="1">
    <location>
        <begin position="97"/>
        <end position="230"/>
    </location>
</feature>
<sequence>MDFVSYVDEVVKEYKRIRILDLADPKYIDDIYKTVKSNCSYFMSEEEIKTSFQCINDILKKNDFLRYEEWTPTTKTVSPDIIYALENIPQPEQKTPEWYTFRQEHITASNAWKAISSQATKNQLIYEKCLPMNTEKFKPTLNENSLTWGHKYEPLSNLIYEMKMNTKVKEFGCIEHPVYKFLAASPDGIVVGENNYGRMLEIKNVVSRIIDGCPKKEYYVQMQLQMEVCNLDECDFVETKFIEYDGFQQFVEDDTNDKGVIAVFVKDNKFVYEYMPFGSNIDEWTDTIIKTTQGEWFKNIYWKLDVFSCVLVKRNKEWFQSAICHLEDLWRIVCEERITGEYSKRAPKKKEKTQPTNENIQSHIDIVSDL</sequence>
<dbReference type="EMBL" id="MN739525">
    <property type="protein sequence ID" value="QHT10717.1"/>
    <property type="molecule type" value="Genomic_DNA"/>
</dbReference>
<organism evidence="2">
    <name type="scientific">viral metagenome</name>
    <dbReference type="NCBI Taxonomy" id="1070528"/>
    <lineage>
        <taxon>unclassified sequences</taxon>
        <taxon>metagenomes</taxon>
        <taxon>organismal metagenomes</taxon>
    </lineage>
</organism>
<dbReference type="InterPro" id="IPR017482">
    <property type="entry name" value="Lambda-type_endonuclease"/>
</dbReference>
<protein>
    <recommendedName>
        <fullName evidence="1">YqaJ viral recombinase domain-containing protein</fullName>
    </recommendedName>
</protein>
<evidence type="ECO:0000259" key="1">
    <source>
        <dbReference type="Pfam" id="PF09588"/>
    </source>
</evidence>
<dbReference type="InterPro" id="IPR011335">
    <property type="entry name" value="Restrct_endonuc-II-like"/>
</dbReference>
<dbReference type="AlphaFoldDB" id="A0A6C0D2H3"/>
<dbReference type="InterPro" id="IPR019080">
    <property type="entry name" value="YqaJ_viral_recombinase"/>
</dbReference>
<dbReference type="CDD" id="cd22343">
    <property type="entry name" value="PDDEXK_lambda_exonuclease-like"/>
    <property type="match status" value="1"/>
</dbReference>
<proteinExistence type="predicted"/>
<dbReference type="Pfam" id="PF09588">
    <property type="entry name" value="YqaJ"/>
    <property type="match status" value="1"/>
</dbReference>
<dbReference type="InterPro" id="IPR051703">
    <property type="entry name" value="NF-kappa-B_Signaling_Reg"/>
</dbReference>
<reference evidence="2" key="1">
    <citation type="journal article" date="2020" name="Nature">
        <title>Giant virus diversity and host interactions through global metagenomics.</title>
        <authorList>
            <person name="Schulz F."/>
            <person name="Roux S."/>
            <person name="Paez-Espino D."/>
            <person name="Jungbluth S."/>
            <person name="Walsh D.A."/>
            <person name="Denef V.J."/>
            <person name="McMahon K.D."/>
            <person name="Konstantinidis K.T."/>
            <person name="Eloe-Fadrosh E.A."/>
            <person name="Kyrpides N.C."/>
            <person name="Woyke T."/>
        </authorList>
    </citation>
    <scope>NUCLEOTIDE SEQUENCE</scope>
    <source>
        <strain evidence="2">GVMAG-M-3300023174-107</strain>
    </source>
</reference>
<dbReference type="NCBIfam" id="TIGR03033">
    <property type="entry name" value="phage_rel_nuc"/>
    <property type="match status" value="1"/>
</dbReference>
<accession>A0A6C0D2H3</accession>
<dbReference type="Gene3D" id="3.90.320.10">
    <property type="match status" value="1"/>
</dbReference>
<dbReference type="PANTHER" id="PTHR46609:SF6">
    <property type="entry name" value="EXONUCLEASE, PHAGE-TYPE_RECB, C-TERMINAL DOMAIN-CONTAINING PROTEIN-RELATED"/>
    <property type="match status" value="1"/>
</dbReference>
<name>A0A6C0D2H3_9ZZZZ</name>
<evidence type="ECO:0000313" key="2">
    <source>
        <dbReference type="EMBL" id="QHT10717.1"/>
    </source>
</evidence>
<dbReference type="SUPFAM" id="SSF52980">
    <property type="entry name" value="Restriction endonuclease-like"/>
    <property type="match status" value="1"/>
</dbReference>